<evidence type="ECO:0000256" key="1">
    <source>
        <dbReference type="SAM" id="Phobius"/>
    </source>
</evidence>
<organism evidence="2 3">
    <name type="scientific">Hypothenemus hampei</name>
    <name type="common">Coffee berry borer</name>
    <dbReference type="NCBI Taxonomy" id="57062"/>
    <lineage>
        <taxon>Eukaryota</taxon>
        <taxon>Metazoa</taxon>
        <taxon>Ecdysozoa</taxon>
        <taxon>Arthropoda</taxon>
        <taxon>Hexapoda</taxon>
        <taxon>Insecta</taxon>
        <taxon>Pterygota</taxon>
        <taxon>Neoptera</taxon>
        <taxon>Endopterygota</taxon>
        <taxon>Coleoptera</taxon>
        <taxon>Polyphaga</taxon>
        <taxon>Cucujiformia</taxon>
        <taxon>Curculionidae</taxon>
        <taxon>Scolytinae</taxon>
        <taxon>Hypothenemus</taxon>
    </lineage>
</organism>
<dbReference type="AlphaFoldDB" id="A0ABD1EGW8"/>
<keyword evidence="1" id="KW-1133">Transmembrane helix</keyword>
<keyword evidence="3" id="KW-1185">Reference proteome</keyword>
<keyword evidence="1" id="KW-0472">Membrane</keyword>
<dbReference type="Proteomes" id="UP001566132">
    <property type="component" value="Unassembled WGS sequence"/>
</dbReference>
<keyword evidence="1" id="KW-0812">Transmembrane</keyword>
<comment type="caution">
    <text evidence="2">The sequence shown here is derived from an EMBL/GenBank/DDBJ whole genome shotgun (WGS) entry which is preliminary data.</text>
</comment>
<evidence type="ECO:0000313" key="2">
    <source>
        <dbReference type="EMBL" id="KAL1493717.1"/>
    </source>
</evidence>
<proteinExistence type="predicted"/>
<reference evidence="2 3" key="1">
    <citation type="submission" date="2024-05" db="EMBL/GenBank/DDBJ databases">
        <title>Genetic variation in Jamaican populations of the coffee berry borer (Hypothenemus hampei).</title>
        <authorList>
            <person name="Errbii M."/>
            <person name="Myrie A."/>
        </authorList>
    </citation>
    <scope>NUCLEOTIDE SEQUENCE [LARGE SCALE GENOMIC DNA]</scope>
    <source>
        <strain evidence="2">JA-Hopewell-2020-01-JO</strain>
        <tissue evidence="2">Whole body</tissue>
    </source>
</reference>
<sequence>MQLNPSKLNSISVSFLRPSRIIISVFVRASFIPILPSSSLTIPNVWTAFLFNASDVSATTTTARSSARFHRVGPRTEPCGTPDVTFCFSFVLGKYLLTPDSSNASPILAQGAELKAFSTSNSVHTTQPLSEAKLIGVQGFSRSTNLADFQDVGNSPFTKHSFIVFSIISGNALPISFTSIGCIMSGPGAFLFFILSRATTISSLVNGLTSTSGIAMVFHTTSLCTGNNSDTMLLFHFRFPHDYSVALSPYVLV</sequence>
<protein>
    <submittedName>
        <fullName evidence="2">Uncharacterized protein</fullName>
    </submittedName>
</protein>
<evidence type="ECO:0000313" key="3">
    <source>
        <dbReference type="Proteomes" id="UP001566132"/>
    </source>
</evidence>
<dbReference type="EMBL" id="JBDJPC010000007">
    <property type="protein sequence ID" value="KAL1493717.1"/>
    <property type="molecule type" value="Genomic_DNA"/>
</dbReference>
<feature type="transmembrane region" description="Helical" evidence="1">
    <location>
        <begin position="162"/>
        <end position="195"/>
    </location>
</feature>
<name>A0ABD1EGW8_HYPHA</name>
<accession>A0ABD1EGW8</accession>
<gene>
    <name evidence="2" type="ORF">ABEB36_009411</name>
</gene>